<dbReference type="Gene3D" id="1.10.10.200">
    <property type="match status" value="1"/>
</dbReference>
<evidence type="ECO:0000256" key="1">
    <source>
        <dbReference type="ARBA" id="ARBA00004173"/>
    </source>
</evidence>
<dbReference type="PANTHER" id="PTHR12532">
    <property type="entry name" value="TRANSLATIONAL ACTIVATOR OF CYTOCHROME C OXIDASE 1"/>
    <property type="match status" value="1"/>
</dbReference>
<dbReference type="InterPro" id="IPR048300">
    <property type="entry name" value="TACO1_YebC-like_2nd/3rd_dom"/>
</dbReference>
<accession>A0AAN8XF38</accession>
<comment type="similarity">
    <text evidence="2">Belongs to the TACO1 family.</text>
</comment>
<dbReference type="FunFam" id="1.10.10.200:FF:000002">
    <property type="entry name" value="Probable transcriptional regulatory protein CLM62_37755"/>
    <property type="match status" value="1"/>
</dbReference>
<dbReference type="PANTHER" id="PTHR12532:SF0">
    <property type="entry name" value="TRANSLATIONAL ACTIVATOR OF CYTOCHROME C OXIDASE 1"/>
    <property type="match status" value="1"/>
</dbReference>
<dbReference type="InterPro" id="IPR029072">
    <property type="entry name" value="YebC-like"/>
</dbReference>
<dbReference type="InterPro" id="IPR002876">
    <property type="entry name" value="Transcrip_reg_TACO1-like"/>
</dbReference>
<comment type="caution">
    <text evidence="5">The sequence shown here is derived from an EMBL/GenBank/DDBJ whole genome shotgun (WGS) entry which is preliminary data.</text>
</comment>
<evidence type="ECO:0000259" key="3">
    <source>
        <dbReference type="Pfam" id="PF01709"/>
    </source>
</evidence>
<protein>
    <recommendedName>
        <fullName evidence="7">Translational activator of cytochrome c oxidase 1</fullName>
    </recommendedName>
</protein>
<dbReference type="AlphaFoldDB" id="A0AAN8XF38"/>
<dbReference type="InterPro" id="IPR017856">
    <property type="entry name" value="Integrase-like_N"/>
</dbReference>
<dbReference type="GO" id="GO:0005739">
    <property type="term" value="C:mitochondrion"/>
    <property type="evidence" value="ECO:0007669"/>
    <property type="project" value="UniProtKB-SubCell"/>
</dbReference>
<reference evidence="5 6" key="1">
    <citation type="submission" date="2023-11" db="EMBL/GenBank/DDBJ databases">
        <title>Halocaridina rubra genome assembly.</title>
        <authorList>
            <person name="Smith C."/>
        </authorList>
    </citation>
    <scope>NUCLEOTIDE SEQUENCE [LARGE SCALE GENOMIC DNA]</scope>
    <source>
        <strain evidence="5">EP-1</strain>
        <tissue evidence="5">Whole</tissue>
    </source>
</reference>
<name>A0AAN8XF38_HALRR</name>
<dbReference type="Gene3D" id="3.30.70.980">
    <property type="match status" value="2"/>
</dbReference>
<comment type="subcellular location">
    <subcellularLocation>
        <location evidence="1">Mitochondrion</location>
    </subcellularLocation>
</comment>
<organism evidence="5 6">
    <name type="scientific">Halocaridina rubra</name>
    <name type="common">Hawaiian red shrimp</name>
    <dbReference type="NCBI Taxonomy" id="373956"/>
    <lineage>
        <taxon>Eukaryota</taxon>
        <taxon>Metazoa</taxon>
        <taxon>Ecdysozoa</taxon>
        <taxon>Arthropoda</taxon>
        <taxon>Crustacea</taxon>
        <taxon>Multicrustacea</taxon>
        <taxon>Malacostraca</taxon>
        <taxon>Eumalacostraca</taxon>
        <taxon>Eucarida</taxon>
        <taxon>Decapoda</taxon>
        <taxon>Pleocyemata</taxon>
        <taxon>Caridea</taxon>
        <taxon>Atyoidea</taxon>
        <taxon>Atyidae</taxon>
        <taxon>Halocaridina</taxon>
    </lineage>
</organism>
<evidence type="ECO:0000259" key="4">
    <source>
        <dbReference type="Pfam" id="PF20772"/>
    </source>
</evidence>
<keyword evidence="6" id="KW-1185">Reference proteome</keyword>
<sequence>MQAYRSASCGIGGLGYSVPWSSIPFTLCRGMAGHSKWSNIKHIKAAQDAERQKLFMKFARMIKVSIKDGGSIDPKLNSKLGKVVEIARSNNMPMSSIENIIKSSQKSQDNAKQYLLEYKGPGGVFILTELLTDNVSRSKQEVQGAIKKFNVQEVKGAVHHMFDEKGVIVASCKNMSLEKATDFAIESGAEDVVKEEENFVFTCAPEDFMLVKDNLEEASFVVLSASIDFIAKTPVTLPDKDREQLEMVLKRLENLDDVMKVHVNL</sequence>
<evidence type="ECO:0000313" key="5">
    <source>
        <dbReference type="EMBL" id="KAK7077059.1"/>
    </source>
</evidence>
<dbReference type="InterPro" id="IPR049083">
    <property type="entry name" value="TACO1_YebC_N"/>
</dbReference>
<evidence type="ECO:0000313" key="6">
    <source>
        <dbReference type="Proteomes" id="UP001381693"/>
    </source>
</evidence>
<dbReference type="HAMAP" id="MF_00693">
    <property type="entry name" value="Transcrip_reg_TACO1"/>
    <property type="match status" value="1"/>
</dbReference>
<proteinExistence type="inferred from homology"/>
<dbReference type="Proteomes" id="UP001381693">
    <property type="component" value="Unassembled WGS sequence"/>
</dbReference>
<feature type="domain" description="TACO1/YebC-like N-terminal" evidence="4">
    <location>
        <begin position="35"/>
        <end position="105"/>
    </location>
</feature>
<dbReference type="InterPro" id="IPR026564">
    <property type="entry name" value="Transcrip_reg_TACO1-like_dom3"/>
</dbReference>
<dbReference type="EMBL" id="JAXCGZ010009479">
    <property type="protein sequence ID" value="KAK7077059.1"/>
    <property type="molecule type" value="Genomic_DNA"/>
</dbReference>
<gene>
    <name evidence="5" type="ORF">SK128_005024</name>
</gene>
<dbReference type="SUPFAM" id="SSF75625">
    <property type="entry name" value="YebC-like"/>
    <property type="match status" value="1"/>
</dbReference>
<feature type="domain" description="TACO1/YebC-like second and third" evidence="3">
    <location>
        <begin position="113"/>
        <end position="265"/>
    </location>
</feature>
<dbReference type="Pfam" id="PF01709">
    <property type="entry name" value="Transcrip_reg"/>
    <property type="match status" value="1"/>
</dbReference>
<evidence type="ECO:0000256" key="2">
    <source>
        <dbReference type="ARBA" id="ARBA00008724"/>
    </source>
</evidence>
<dbReference type="Pfam" id="PF20772">
    <property type="entry name" value="TACO1_YebC_N"/>
    <property type="match status" value="1"/>
</dbReference>
<evidence type="ECO:0008006" key="7">
    <source>
        <dbReference type="Google" id="ProtNLM"/>
    </source>
</evidence>